<feature type="transmembrane region" description="Helical" evidence="6">
    <location>
        <begin position="154"/>
        <end position="176"/>
    </location>
</feature>
<dbReference type="Gene3D" id="3.30.70.120">
    <property type="match status" value="1"/>
</dbReference>
<dbReference type="CDD" id="cd16380">
    <property type="entry name" value="YitT_C"/>
    <property type="match status" value="1"/>
</dbReference>
<dbReference type="InterPro" id="IPR051461">
    <property type="entry name" value="UPF0750_membrane"/>
</dbReference>
<dbReference type="GeneID" id="97556346"/>
<evidence type="ECO:0000256" key="6">
    <source>
        <dbReference type="SAM" id="Phobius"/>
    </source>
</evidence>
<feature type="transmembrane region" description="Helical" evidence="6">
    <location>
        <begin position="81"/>
        <end position="101"/>
    </location>
</feature>
<gene>
    <name evidence="8" type="ORF">AWU65_20550</name>
</gene>
<dbReference type="PANTHER" id="PTHR33545:SF10">
    <property type="entry name" value="UPF0750 MEMBRANE PROTEIN YPJC"/>
    <property type="match status" value="1"/>
</dbReference>
<dbReference type="PIRSF" id="PIRSF006483">
    <property type="entry name" value="Membrane_protein_YitT"/>
    <property type="match status" value="1"/>
</dbReference>
<evidence type="ECO:0000259" key="7">
    <source>
        <dbReference type="Pfam" id="PF10035"/>
    </source>
</evidence>
<evidence type="ECO:0000256" key="2">
    <source>
        <dbReference type="ARBA" id="ARBA00022475"/>
    </source>
</evidence>
<evidence type="ECO:0000256" key="3">
    <source>
        <dbReference type="ARBA" id="ARBA00022692"/>
    </source>
</evidence>
<evidence type="ECO:0000256" key="5">
    <source>
        <dbReference type="ARBA" id="ARBA00023136"/>
    </source>
</evidence>
<dbReference type="Proteomes" id="UP000076796">
    <property type="component" value="Unassembled WGS sequence"/>
</dbReference>
<sequence length="289" mass="32138">MRTSMLMHQLRTMIPIIIGSAIYAFGLLYFIIPNELMEGGVTGITVLLNYAFNISPSISTMVLNIPLFLVGMKILGKRQSIYTGLGIASLTLFLWLFEMLINRGYIVPFRTEHDYILASLYAGVTLGAGLGIVFRFGGTTGGSDIIARIINRKFGFSMGQIILSLDILIIGLSLFFIPLERILYTLVAVFIASKVIDFIQEGAYAARAFTIISDHAPEIAERITIDMERGVTLIPAIGVYSKQAKHMVYCVVSRQEIRRLTEIVKSIDPRAFMIINDVNDVHGEGFKEE</sequence>
<name>A0A163LI62_9BACL</name>
<dbReference type="InterPro" id="IPR019264">
    <property type="entry name" value="DUF2179"/>
</dbReference>
<proteinExistence type="predicted"/>
<keyword evidence="9" id="KW-1185">Reference proteome</keyword>
<dbReference type="EMBL" id="LWMH01000001">
    <property type="protein sequence ID" value="KZS48148.1"/>
    <property type="molecule type" value="Genomic_DNA"/>
</dbReference>
<evidence type="ECO:0000313" key="9">
    <source>
        <dbReference type="Proteomes" id="UP000076796"/>
    </source>
</evidence>
<keyword evidence="2" id="KW-1003">Cell membrane</keyword>
<keyword evidence="3 6" id="KW-0812">Transmembrane</keyword>
<dbReference type="AlphaFoldDB" id="A0A163LI62"/>
<dbReference type="Pfam" id="PF02588">
    <property type="entry name" value="YitT_membrane"/>
    <property type="match status" value="1"/>
</dbReference>
<comment type="caution">
    <text evidence="8">The sequence shown here is derived from an EMBL/GenBank/DDBJ whole genome shotgun (WGS) entry which is preliminary data.</text>
</comment>
<feature type="domain" description="DUF2179" evidence="7">
    <location>
        <begin position="229"/>
        <end position="283"/>
    </location>
</feature>
<organism evidence="8 9">
    <name type="scientific">Paenibacillus glucanolyticus</name>
    <dbReference type="NCBI Taxonomy" id="59843"/>
    <lineage>
        <taxon>Bacteria</taxon>
        <taxon>Bacillati</taxon>
        <taxon>Bacillota</taxon>
        <taxon>Bacilli</taxon>
        <taxon>Bacillales</taxon>
        <taxon>Paenibacillaceae</taxon>
        <taxon>Paenibacillus</taxon>
    </lineage>
</organism>
<comment type="subcellular location">
    <subcellularLocation>
        <location evidence="1">Cell membrane</location>
        <topology evidence="1">Multi-pass membrane protein</topology>
    </subcellularLocation>
</comment>
<reference evidence="8" key="1">
    <citation type="journal article" date="2016" name="Genome Announc.">
        <title>Draft genomes of two strains of Paenibacillus glucanolyticus with capability to degrade lignocellulose.</title>
        <authorList>
            <person name="Mathews S.L."/>
            <person name="Pawlak J."/>
            <person name="Grunden A.M."/>
        </authorList>
    </citation>
    <scope>NUCLEOTIDE SEQUENCE [LARGE SCALE GENOMIC DNA]</scope>
    <source>
        <strain evidence="8">SLM1</strain>
    </source>
</reference>
<evidence type="ECO:0000256" key="4">
    <source>
        <dbReference type="ARBA" id="ARBA00022989"/>
    </source>
</evidence>
<dbReference type="InterPro" id="IPR015867">
    <property type="entry name" value="N-reg_PII/ATP_PRibTrfase_C"/>
</dbReference>
<keyword evidence="4 6" id="KW-1133">Transmembrane helix</keyword>
<dbReference type="GO" id="GO:0005886">
    <property type="term" value="C:plasma membrane"/>
    <property type="evidence" value="ECO:0007669"/>
    <property type="project" value="UniProtKB-SubCell"/>
</dbReference>
<feature type="transmembrane region" description="Helical" evidence="6">
    <location>
        <begin position="44"/>
        <end position="69"/>
    </location>
</feature>
<dbReference type="RefSeq" id="WP_063479187.1">
    <property type="nucleotide sequence ID" value="NZ_CP147845.1"/>
</dbReference>
<protein>
    <recommendedName>
        <fullName evidence="7">DUF2179 domain-containing protein</fullName>
    </recommendedName>
</protein>
<dbReference type="InterPro" id="IPR003740">
    <property type="entry name" value="YitT"/>
</dbReference>
<evidence type="ECO:0000313" key="8">
    <source>
        <dbReference type="EMBL" id="KZS48148.1"/>
    </source>
</evidence>
<keyword evidence="5 6" id="KW-0472">Membrane</keyword>
<dbReference type="PANTHER" id="PTHR33545">
    <property type="entry name" value="UPF0750 MEMBRANE PROTEIN YITT-RELATED"/>
    <property type="match status" value="1"/>
</dbReference>
<dbReference type="STRING" id="59843.A3958_19735"/>
<dbReference type="OrthoDB" id="1758221at2"/>
<feature type="transmembrane region" description="Helical" evidence="6">
    <location>
        <begin position="113"/>
        <end position="134"/>
    </location>
</feature>
<accession>A0A163LI62</accession>
<evidence type="ECO:0000256" key="1">
    <source>
        <dbReference type="ARBA" id="ARBA00004651"/>
    </source>
</evidence>
<feature type="transmembrane region" description="Helical" evidence="6">
    <location>
        <begin position="12"/>
        <end position="32"/>
    </location>
</feature>
<dbReference type="Pfam" id="PF10035">
    <property type="entry name" value="DUF2179"/>
    <property type="match status" value="1"/>
</dbReference>